<organism evidence="3 4">
    <name type="scientific">Sphingobacterium humi</name>
    <dbReference type="NCBI Taxonomy" id="1796905"/>
    <lineage>
        <taxon>Bacteria</taxon>
        <taxon>Pseudomonadati</taxon>
        <taxon>Bacteroidota</taxon>
        <taxon>Sphingobacteriia</taxon>
        <taxon>Sphingobacteriales</taxon>
        <taxon>Sphingobacteriaceae</taxon>
        <taxon>Sphingobacterium</taxon>
    </lineage>
</organism>
<protein>
    <submittedName>
        <fullName evidence="3">Uncharacterized protein</fullName>
    </submittedName>
</protein>
<feature type="signal peptide" evidence="2">
    <location>
        <begin position="1"/>
        <end position="25"/>
    </location>
</feature>
<dbReference type="AlphaFoldDB" id="A0A6N8KXL6"/>
<dbReference type="InterPro" id="IPR014941">
    <property type="entry name" value="FimB/Mfa2/Mfa3"/>
</dbReference>
<name>A0A6N8KXL6_9SPHI</name>
<feature type="chain" id="PRO_5026972190" evidence="2">
    <location>
        <begin position="26"/>
        <end position="279"/>
    </location>
</feature>
<evidence type="ECO:0000256" key="2">
    <source>
        <dbReference type="SAM" id="SignalP"/>
    </source>
</evidence>
<evidence type="ECO:0000256" key="1">
    <source>
        <dbReference type="ARBA" id="ARBA00007248"/>
    </source>
</evidence>
<gene>
    <name evidence="3" type="ORF">GQF63_09195</name>
</gene>
<accession>A0A6N8KXL6</accession>
<sequence>MKNCMKRIRYVLLYSMLLLSLLGCKTRTDLVDFGEISLITDWTRRMAELSVPASYTVKIGEQLLTFSGSTNPLPELLPGNYPLLAYNTAEGITVNHSLASVALQNGLLSPQPGWLFSARGSIQVQNNKTESVTLQMQQQVRLLKITLTPTGGTAGRLTGIQATLTGLAGSWDLAEEKPAGLALSVPLQFAKQANGSWQAEVRLLGIIGAKQELRGTLHFQDGNPVDLALESDLSKDLAGFNTDKHIPMSLNATMETYTEAGFSIRINDWKRETETGTAN</sequence>
<proteinExistence type="inferred from homology"/>
<keyword evidence="4" id="KW-1185">Reference proteome</keyword>
<dbReference type="PROSITE" id="PS51257">
    <property type="entry name" value="PROKAR_LIPOPROTEIN"/>
    <property type="match status" value="1"/>
</dbReference>
<reference evidence="3 4" key="1">
    <citation type="submission" date="2019-12" db="EMBL/GenBank/DDBJ databases">
        <authorList>
            <person name="Dong K."/>
        </authorList>
    </citation>
    <scope>NUCLEOTIDE SEQUENCE [LARGE SCALE GENOMIC DNA]</scope>
    <source>
        <strain evidence="3 4">JCM 31225</strain>
    </source>
</reference>
<evidence type="ECO:0000313" key="4">
    <source>
        <dbReference type="Proteomes" id="UP000435036"/>
    </source>
</evidence>
<evidence type="ECO:0000313" key="3">
    <source>
        <dbReference type="EMBL" id="MVZ62195.1"/>
    </source>
</evidence>
<dbReference type="Proteomes" id="UP000435036">
    <property type="component" value="Unassembled WGS sequence"/>
</dbReference>
<dbReference type="EMBL" id="WSQA01000005">
    <property type="protein sequence ID" value="MVZ62195.1"/>
    <property type="molecule type" value="Genomic_DNA"/>
</dbReference>
<dbReference type="Pfam" id="PF08842">
    <property type="entry name" value="Mfa2"/>
    <property type="match status" value="1"/>
</dbReference>
<comment type="caution">
    <text evidence="3">The sequence shown here is derived from an EMBL/GenBank/DDBJ whole genome shotgun (WGS) entry which is preliminary data.</text>
</comment>
<keyword evidence="2" id="KW-0732">Signal</keyword>
<comment type="similarity">
    <text evidence="1">Belongs to the bacteroidetes fimbrillin superfamily. FimB/Mfa2 family.</text>
</comment>